<dbReference type="PANTHER" id="PTHR30302">
    <property type="entry name" value="HYDROGENASE 1 MATURATION PROTEASE"/>
    <property type="match status" value="1"/>
</dbReference>
<dbReference type="PANTHER" id="PTHR30302:SF5">
    <property type="entry name" value="SLR1876 PROTEIN"/>
    <property type="match status" value="1"/>
</dbReference>
<reference evidence="1 2" key="1">
    <citation type="submission" date="2017-05" db="EMBL/GenBank/DDBJ databases">
        <authorList>
            <person name="Varghese N."/>
            <person name="Submissions S."/>
        </authorList>
    </citation>
    <scope>NUCLEOTIDE SEQUENCE [LARGE SCALE GENOMIC DNA]</scope>
    <source>
        <strain evidence="1 2">DSM 15949</strain>
    </source>
</reference>
<proteinExistence type="predicted"/>
<comment type="caution">
    <text evidence="1">The sequence shown here is derived from an EMBL/GenBank/DDBJ whole genome shotgun (WGS) entry which is preliminary data.</text>
</comment>
<dbReference type="NCBIfam" id="TIGR00072">
    <property type="entry name" value="hydrog_prot"/>
    <property type="match status" value="1"/>
</dbReference>
<accession>A0ABY1NH41</accession>
<dbReference type="Gene3D" id="3.40.50.1450">
    <property type="entry name" value="HybD-like"/>
    <property type="match status" value="1"/>
</dbReference>
<protein>
    <submittedName>
        <fullName evidence="1">Hydrogenase maturation protease</fullName>
    </submittedName>
</protein>
<dbReference type="InterPro" id="IPR023430">
    <property type="entry name" value="Pept_HybD-like_dom_sf"/>
</dbReference>
<keyword evidence="1" id="KW-0645">Protease</keyword>
<sequence length="152" mass="16418">MLLIGYGNPGRGDDGLGPAFSENLEGRGIKGLDIDTDYQLVAEHALAIADHNLVIFADAEMGSETGFSFRAARASAPQTLGSHSLHPEAVLGLAEILYGARPEAYLLGITGYEFGAVKEGLSDRAQKNLKDAETFFLNWLATERQERKSRHA</sequence>
<dbReference type="InterPro" id="IPR000671">
    <property type="entry name" value="Peptidase_A31"/>
</dbReference>
<keyword evidence="2" id="KW-1185">Reference proteome</keyword>
<dbReference type="Proteomes" id="UP001157914">
    <property type="component" value="Unassembled WGS sequence"/>
</dbReference>
<gene>
    <name evidence="1" type="ORF">SAMN06265374_1126</name>
</gene>
<dbReference type="SUPFAM" id="SSF53163">
    <property type="entry name" value="HybD-like"/>
    <property type="match status" value="1"/>
</dbReference>
<dbReference type="RefSeq" id="WP_196220591.1">
    <property type="nucleotide sequence ID" value="NZ_BAAAEA010000001.1"/>
</dbReference>
<organism evidence="1 2">
    <name type="scientific">Roseibium denhamense</name>
    <dbReference type="NCBI Taxonomy" id="76305"/>
    <lineage>
        <taxon>Bacteria</taxon>
        <taxon>Pseudomonadati</taxon>
        <taxon>Pseudomonadota</taxon>
        <taxon>Alphaproteobacteria</taxon>
        <taxon>Hyphomicrobiales</taxon>
        <taxon>Stappiaceae</taxon>
        <taxon>Roseibium</taxon>
    </lineage>
</organism>
<evidence type="ECO:0000313" key="1">
    <source>
        <dbReference type="EMBL" id="SMP09568.1"/>
    </source>
</evidence>
<dbReference type="GO" id="GO:0008233">
    <property type="term" value="F:peptidase activity"/>
    <property type="evidence" value="ECO:0007669"/>
    <property type="project" value="UniProtKB-KW"/>
</dbReference>
<evidence type="ECO:0000313" key="2">
    <source>
        <dbReference type="Proteomes" id="UP001157914"/>
    </source>
</evidence>
<dbReference type="EMBL" id="FXTT01000001">
    <property type="protein sequence ID" value="SMP09568.1"/>
    <property type="molecule type" value="Genomic_DNA"/>
</dbReference>
<keyword evidence="1" id="KW-0378">Hydrolase</keyword>
<dbReference type="GO" id="GO:0006508">
    <property type="term" value="P:proteolysis"/>
    <property type="evidence" value="ECO:0007669"/>
    <property type="project" value="UniProtKB-KW"/>
</dbReference>
<name>A0ABY1NH41_9HYPH</name>